<gene>
    <name evidence="1" type="primary">MREG</name>
</gene>
<dbReference type="GeneTree" id="ENSGT00390000008926"/>
<reference evidence="1" key="2">
    <citation type="submission" date="2025-08" db="UniProtKB">
        <authorList>
            <consortium name="Ensembl"/>
        </authorList>
    </citation>
    <scope>IDENTIFICATION</scope>
</reference>
<keyword evidence="2" id="KW-1185">Reference proteome</keyword>
<organism evidence="1 2">
    <name type="scientific">Equus asinus</name>
    <name type="common">Donkey</name>
    <name type="synonym">Equus africanus asinus</name>
    <dbReference type="NCBI Taxonomy" id="9793"/>
    <lineage>
        <taxon>Eukaryota</taxon>
        <taxon>Metazoa</taxon>
        <taxon>Chordata</taxon>
        <taxon>Craniata</taxon>
        <taxon>Vertebrata</taxon>
        <taxon>Euteleostomi</taxon>
        <taxon>Mammalia</taxon>
        <taxon>Eutheria</taxon>
        <taxon>Laurasiatheria</taxon>
        <taxon>Perissodactyla</taxon>
        <taxon>Equidae</taxon>
        <taxon>Equus</taxon>
    </lineage>
</organism>
<dbReference type="GO" id="GO:0035091">
    <property type="term" value="F:phosphatidylinositol binding"/>
    <property type="evidence" value="ECO:0007669"/>
    <property type="project" value="Ensembl"/>
</dbReference>
<accession>A0A9L0IN17</accession>
<dbReference type="Ensembl" id="ENSEAST00005080419.1">
    <property type="protein sequence ID" value="ENSEASP00005038463.1"/>
    <property type="gene ID" value="ENSEASG00005028536.1"/>
</dbReference>
<dbReference type="GO" id="GO:0032402">
    <property type="term" value="P:melanosome transport"/>
    <property type="evidence" value="ECO:0007669"/>
    <property type="project" value="Ensembl"/>
</dbReference>
<evidence type="ECO:0000313" key="2">
    <source>
        <dbReference type="Proteomes" id="UP000694387"/>
    </source>
</evidence>
<dbReference type="GO" id="GO:0072385">
    <property type="term" value="P:minus-end-directed organelle transport along microtubule"/>
    <property type="evidence" value="ECO:0007669"/>
    <property type="project" value="Ensembl"/>
</dbReference>
<reference evidence="1 2" key="1">
    <citation type="journal article" date="2020" name="Nat. Commun.">
        <title>Donkey genomes provide new insights into domestication and selection for coat color.</title>
        <authorList>
            <person name="Wang"/>
            <person name="C."/>
            <person name="Li"/>
            <person name="H."/>
            <person name="Guo"/>
            <person name="Y."/>
            <person name="Huang"/>
            <person name="J."/>
            <person name="Sun"/>
            <person name="Y."/>
            <person name="Min"/>
            <person name="J."/>
            <person name="Wang"/>
            <person name="J."/>
            <person name="Fang"/>
            <person name="X."/>
            <person name="Zhao"/>
            <person name="Z."/>
            <person name="Wang"/>
            <person name="S."/>
            <person name="Zhang"/>
            <person name="Y."/>
            <person name="Liu"/>
            <person name="Q."/>
            <person name="Jiang"/>
            <person name="Q."/>
            <person name="Wang"/>
            <person name="X."/>
            <person name="Guo"/>
            <person name="Y."/>
            <person name="Yang"/>
            <person name="C."/>
            <person name="Wang"/>
            <person name="Y."/>
            <person name="Tian"/>
            <person name="F."/>
            <person name="Zhuang"/>
            <person name="G."/>
            <person name="Fan"/>
            <person name="Y."/>
            <person name="Gao"/>
            <person name="Q."/>
            <person name="Li"/>
            <person name="Y."/>
            <person name="Ju"/>
            <person name="Z."/>
            <person name="Li"/>
            <person name="J."/>
            <person name="Li"/>
            <person name="R."/>
            <person name="Hou"/>
            <person name="M."/>
            <person name="Yang"/>
            <person name="G."/>
            <person name="Liu"/>
            <person name="G."/>
            <person name="Liu"/>
            <person name="W."/>
            <person name="Guo"/>
            <person name="J."/>
            <person name="Pan"/>
            <person name="S."/>
            <person name="Fan"/>
            <person name="G."/>
            <person name="Zhang"/>
            <person name="W."/>
            <person name="Zhang"/>
            <person name="R."/>
            <person name="Yu"/>
            <person name="J."/>
            <person name="Zhang"/>
            <person name="X."/>
            <person name="Yin"/>
            <person name="Q."/>
            <person name="Ji"/>
            <person name="C."/>
            <person name="Jin"/>
            <person name="Y."/>
            <person name="Yue"/>
            <person name="G."/>
            <person name="Liu"/>
            <person name="M."/>
            <person name="Xu"/>
            <person name="J."/>
            <person name="Liu"/>
            <person name="S."/>
            <person name="Jordana"/>
            <person name="J."/>
            <person name="Noce"/>
            <person name="A."/>
            <person name="Amills"/>
            <person name="M."/>
            <person name="Wu"/>
            <person name="D.D."/>
            <person name="Li"/>
            <person name="S."/>
            <person name="Zhou"/>
            <person name="X. and Zhong"/>
            <person name="J."/>
        </authorList>
    </citation>
    <scope>NUCLEOTIDE SEQUENCE [LARGE SCALE GENOMIC DNA]</scope>
</reference>
<dbReference type="InterPro" id="IPR031638">
    <property type="entry name" value="Melanoregulin"/>
</dbReference>
<sequence>WYVRRRTISFWTAVDRRAVCHPWPWASCLCLGESHPTHPSGTPESICLLQTPGQCAFLQLHTVTLILIATSDNSPYSSFGATLARDDEQNLWSTPRDVSHTEADDDRVLYNLIVVRNQQAKDSEEWQKLNYDIYTLRQIRREVRNRWKRILEDLGFQKEADSLLSVTKLSTISDSKNTGKAREILLKLAEETNIFPTGWELSERYLFVVDRLIALDAAEEFFKIASRTYPKKPGAPCLADGQKGLHYLPFPSP</sequence>
<name>A0A9L0IN17_EQUAS</name>
<evidence type="ECO:0000313" key="1">
    <source>
        <dbReference type="Ensembl" id="ENSEASP00005038463.1"/>
    </source>
</evidence>
<dbReference type="AlphaFoldDB" id="A0A9L0IN17"/>
<dbReference type="GO" id="GO:0090382">
    <property type="term" value="P:phagosome maturation"/>
    <property type="evidence" value="ECO:0007669"/>
    <property type="project" value="Ensembl"/>
</dbReference>
<dbReference type="GO" id="GO:0031902">
    <property type="term" value="C:late endosome membrane"/>
    <property type="evidence" value="ECO:0007669"/>
    <property type="project" value="Ensembl"/>
</dbReference>
<dbReference type="PANTHER" id="PTHR34340">
    <property type="entry name" value="MELANOREGULIN"/>
    <property type="match status" value="1"/>
</dbReference>
<dbReference type="Pfam" id="PF15812">
    <property type="entry name" value="MREG"/>
    <property type="match status" value="1"/>
</dbReference>
<proteinExistence type="predicted"/>
<dbReference type="PANTHER" id="PTHR34340:SF3">
    <property type="entry name" value="MELANOREGULIN"/>
    <property type="match status" value="1"/>
</dbReference>
<dbReference type="GO" id="GO:0030318">
    <property type="term" value="P:melanocyte differentiation"/>
    <property type="evidence" value="ECO:0007669"/>
    <property type="project" value="Ensembl"/>
</dbReference>
<dbReference type="Proteomes" id="UP000694387">
    <property type="component" value="Chromosome 19"/>
</dbReference>
<reference evidence="1" key="3">
    <citation type="submission" date="2025-09" db="UniProtKB">
        <authorList>
            <consortium name="Ensembl"/>
        </authorList>
    </citation>
    <scope>IDENTIFICATION</scope>
</reference>
<dbReference type="GO" id="GO:0032991">
    <property type="term" value="C:protein-containing complex"/>
    <property type="evidence" value="ECO:0007669"/>
    <property type="project" value="Ensembl"/>
</dbReference>
<protein>
    <submittedName>
        <fullName evidence="1">Melanoregulin</fullName>
    </submittedName>
</protein>
<dbReference type="GO" id="GO:0033162">
    <property type="term" value="C:melanosome membrane"/>
    <property type="evidence" value="ECO:0007669"/>
    <property type="project" value="Ensembl"/>
</dbReference>